<dbReference type="EMBL" id="LR724170">
    <property type="protein sequence ID" value="VWO94713.1"/>
    <property type="molecule type" value="Genomic_DNA"/>
</dbReference>
<protein>
    <submittedName>
        <fullName evidence="2">Efflux pump FUB11 (Fusaric acid biosynthesis protein 11)</fullName>
    </submittedName>
</protein>
<feature type="compositionally biased region" description="Low complexity" evidence="1">
    <location>
        <begin position="9"/>
        <end position="48"/>
    </location>
</feature>
<feature type="compositionally biased region" description="Basic and acidic residues" evidence="1">
    <location>
        <begin position="351"/>
        <end position="362"/>
    </location>
</feature>
<sequence length="438" mass="45731">MAATRALTQSRPAQPAQPSSSSMSASLAAASSLSSPPPSSLDVSAAPSTSPSTNISLKSSPTMAPVSTNGHAATSSEFDDPFVVKPGRSPSILNSTPPSTVTPPTIDDAENWPEVGHAAALPANVNNGREKPKWVPAPEELQFEGQRNHHARPRPHNSNPRQPGEFIPGVGLRPYVNTNVTQTQPAVLSAIPDSAISVTADLNPHAAYYHPPHGPPLGVSPYHSPRPAGSPANNPYPLPPMGYQGQPGMPPPMHMSGYGTPPYPMYPPYGYGYGQTYVYWPPPGAPPPQAMSVSPMMYPQQSDGVPPPTMLARPPPPNESDAVAGYRDVGFALPPPSEINRHAQGQAQGQGEERERGRRTRELSFGSIGAGAEGTSKSPSPTRPSPMLGSVPEGAALGLDVSGGQGVVPTPMQAGIAAAYNEEKEKEQQDVTKGPPAC</sequence>
<feature type="compositionally biased region" description="Low complexity" evidence="1">
    <location>
        <begin position="95"/>
        <end position="105"/>
    </location>
</feature>
<feature type="region of interest" description="Disordered" evidence="1">
    <location>
        <begin position="145"/>
        <end position="164"/>
    </location>
</feature>
<evidence type="ECO:0000256" key="1">
    <source>
        <dbReference type="SAM" id="MobiDB-lite"/>
    </source>
</evidence>
<feature type="region of interest" description="Disordered" evidence="1">
    <location>
        <begin position="303"/>
        <end position="410"/>
    </location>
</feature>
<feature type="compositionally biased region" description="Pro residues" evidence="1">
    <location>
        <begin position="305"/>
        <end position="318"/>
    </location>
</feature>
<dbReference type="AlphaFoldDB" id="A0A5K1JSP3"/>
<name>A0A5K1JSP3_9APHY</name>
<accession>A0A5K1JSP3</accession>
<evidence type="ECO:0000313" key="2">
    <source>
        <dbReference type="EMBL" id="VWO94713.1"/>
    </source>
</evidence>
<feature type="region of interest" description="Disordered" evidence="1">
    <location>
        <begin position="419"/>
        <end position="438"/>
    </location>
</feature>
<proteinExistence type="predicted"/>
<reference evidence="2" key="1">
    <citation type="submission" date="2019-10" db="EMBL/GenBank/DDBJ databases">
        <authorList>
            <person name="Nor Muhammad N."/>
        </authorList>
    </citation>
    <scope>NUCLEOTIDE SEQUENCE</scope>
</reference>
<feature type="region of interest" description="Disordered" evidence="1">
    <location>
        <begin position="1"/>
        <end position="110"/>
    </location>
</feature>
<feature type="compositionally biased region" description="Basic and acidic residues" evidence="1">
    <location>
        <begin position="421"/>
        <end position="430"/>
    </location>
</feature>
<gene>
    <name evidence="2" type="primary">W7N2B4</name>
</gene>
<feature type="compositionally biased region" description="Polar residues" evidence="1">
    <location>
        <begin position="49"/>
        <end position="76"/>
    </location>
</feature>
<organism evidence="2">
    <name type="scientific">Ganoderma boninense</name>
    <dbReference type="NCBI Taxonomy" id="34458"/>
    <lineage>
        <taxon>Eukaryota</taxon>
        <taxon>Fungi</taxon>
        <taxon>Dikarya</taxon>
        <taxon>Basidiomycota</taxon>
        <taxon>Agaricomycotina</taxon>
        <taxon>Agaricomycetes</taxon>
        <taxon>Polyporales</taxon>
        <taxon>Polyporaceae</taxon>
        <taxon>Ganoderma</taxon>
    </lineage>
</organism>